<organism evidence="1 2">
    <name type="scientific">Pyricularia oryzae</name>
    <name type="common">Rice blast fungus</name>
    <name type="synonym">Magnaporthe oryzae</name>
    <dbReference type="NCBI Taxonomy" id="318829"/>
    <lineage>
        <taxon>Eukaryota</taxon>
        <taxon>Fungi</taxon>
        <taxon>Dikarya</taxon>
        <taxon>Ascomycota</taxon>
        <taxon>Pezizomycotina</taxon>
        <taxon>Sordariomycetes</taxon>
        <taxon>Sordariomycetidae</taxon>
        <taxon>Magnaporthales</taxon>
        <taxon>Pyriculariaceae</taxon>
        <taxon>Pyricularia</taxon>
    </lineage>
</organism>
<protein>
    <submittedName>
        <fullName evidence="1">Uncharacterized protein</fullName>
    </submittedName>
</protein>
<evidence type="ECO:0000313" key="1">
    <source>
        <dbReference type="EMBL" id="QBZ64006.1"/>
    </source>
</evidence>
<proteinExistence type="predicted"/>
<gene>
    <name evidence="1" type="ORF">PoMZ_05697</name>
</gene>
<evidence type="ECO:0000313" key="2">
    <source>
        <dbReference type="Proteomes" id="UP000294847"/>
    </source>
</evidence>
<dbReference type="EMBL" id="CP034209">
    <property type="protein sequence ID" value="QBZ64006.1"/>
    <property type="molecule type" value="Genomic_DNA"/>
</dbReference>
<name>A0A4P7NQG4_PYROR</name>
<reference evidence="1 2" key="1">
    <citation type="journal article" date="2019" name="Mol. Biol. Evol.">
        <title>Blast fungal genomes show frequent chromosomal changes, gene gains and losses, and effector gene turnover.</title>
        <authorList>
            <person name="Gomez Luciano L.B."/>
            <person name="Jason Tsai I."/>
            <person name="Chuma I."/>
            <person name="Tosa Y."/>
            <person name="Chen Y.H."/>
            <person name="Li J.Y."/>
            <person name="Li M.Y."/>
            <person name="Jade Lu M.Y."/>
            <person name="Nakayashiki H."/>
            <person name="Li W.H."/>
        </authorList>
    </citation>
    <scope>NUCLEOTIDE SEQUENCE [LARGE SCALE GENOMIC DNA]</scope>
    <source>
        <strain evidence="1">MZ5-1-6</strain>
    </source>
</reference>
<accession>A0A4P7NQG4</accession>
<dbReference type="Proteomes" id="UP000294847">
    <property type="component" value="Chromosome 6"/>
</dbReference>
<dbReference type="AlphaFoldDB" id="A0A4P7NQG4"/>
<sequence length="42" mass="4459">MSASASPRRTEQSLSAGLTPLQKSLNPHIIGTPLAMHIFIDA</sequence>